<organism evidence="1">
    <name type="scientific">marine sediment metagenome</name>
    <dbReference type="NCBI Taxonomy" id="412755"/>
    <lineage>
        <taxon>unclassified sequences</taxon>
        <taxon>metagenomes</taxon>
        <taxon>ecological metagenomes</taxon>
    </lineage>
</organism>
<evidence type="ECO:0000313" key="1">
    <source>
        <dbReference type="EMBL" id="KKK81671.1"/>
    </source>
</evidence>
<name>A0A0F9BB66_9ZZZZ</name>
<reference evidence="1" key="1">
    <citation type="journal article" date="2015" name="Nature">
        <title>Complex archaea that bridge the gap between prokaryotes and eukaryotes.</title>
        <authorList>
            <person name="Spang A."/>
            <person name="Saw J.H."/>
            <person name="Jorgensen S.L."/>
            <person name="Zaremba-Niedzwiedzka K."/>
            <person name="Martijn J."/>
            <person name="Lind A.E."/>
            <person name="van Eijk R."/>
            <person name="Schleper C."/>
            <person name="Guy L."/>
            <person name="Ettema T.J."/>
        </authorList>
    </citation>
    <scope>NUCLEOTIDE SEQUENCE</scope>
</reference>
<sequence length="30" mass="3230">MNDNEKTGESVRLGKEAKVGMTVILALLLV</sequence>
<gene>
    <name evidence="1" type="ORF">LCGC14_2811120</name>
</gene>
<dbReference type="AlphaFoldDB" id="A0A0F9BB66"/>
<protein>
    <submittedName>
        <fullName evidence="1">Uncharacterized protein</fullName>
    </submittedName>
</protein>
<comment type="caution">
    <text evidence="1">The sequence shown here is derived from an EMBL/GenBank/DDBJ whole genome shotgun (WGS) entry which is preliminary data.</text>
</comment>
<proteinExistence type="predicted"/>
<accession>A0A0F9BB66</accession>
<dbReference type="EMBL" id="LAZR01053022">
    <property type="protein sequence ID" value="KKK81671.1"/>
    <property type="molecule type" value="Genomic_DNA"/>
</dbReference>
<feature type="non-terminal residue" evidence="1">
    <location>
        <position position="30"/>
    </location>
</feature>